<dbReference type="InterPro" id="IPR006135">
    <property type="entry name" value="T3SS_substrate_exporter"/>
</dbReference>
<feature type="transmembrane region" description="Helical" evidence="3">
    <location>
        <begin position="148"/>
        <end position="167"/>
    </location>
</feature>
<keyword evidence="3" id="KW-1133">Transmembrane helix</keyword>
<dbReference type="SUPFAM" id="SSF160544">
    <property type="entry name" value="EscU C-terminal domain-like"/>
    <property type="match status" value="1"/>
</dbReference>
<feature type="transmembrane region" description="Helical" evidence="3">
    <location>
        <begin position="187"/>
        <end position="213"/>
    </location>
</feature>
<organism evidence="4 5">
    <name type="scientific">Aliiruegeria haliotis</name>
    <dbReference type="NCBI Taxonomy" id="1280846"/>
    <lineage>
        <taxon>Bacteria</taxon>
        <taxon>Pseudomonadati</taxon>
        <taxon>Pseudomonadota</taxon>
        <taxon>Alphaproteobacteria</taxon>
        <taxon>Rhodobacterales</taxon>
        <taxon>Roseobacteraceae</taxon>
        <taxon>Aliiruegeria</taxon>
    </lineage>
</organism>
<feature type="compositionally biased region" description="Basic and acidic residues" evidence="2">
    <location>
        <begin position="8"/>
        <end position="27"/>
    </location>
</feature>
<proteinExistence type="inferred from homology"/>
<evidence type="ECO:0000313" key="5">
    <source>
        <dbReference type="Proteomes" id="UP000239480"/>
    </source>
</evidence>
<feature type="transmembrane region" description="Helical" evidence="3">
    <location>
        <begin position="86"/>
        <end position="112"/>
    </location>
</feature>
<comment type="similarity">
    <text evidence="1">Belongs to the type III secretion exporter family.</text>
</comment>
<name>A0A2T0RPA3_9RHOB</name>
<accession>A0A2T0RPA3</accession>
<dbReference type="AlphaFoldDB" id="A0A2T0RPA3"/>
<dbReference type="Proteomes" id="UP000239480">
    <property type="component" value="Unassembled WGS sequence"/>
</dbReference>
<comment type="caution">
    <text evidence="4">The sequence shown here is derived from an EMBL/GenBank/DDBJ whole genome shotgun (WGS) entry which is preliminary data.</text>
</comment>
<keyword evidence="4" id="KW-0966">Cell projection</keyword>
<dbReference type="RefSeq" id="WP_106205344.1">
    <property type="nucleotide sequence ID" value="NZ_PVTD01000005.1"/>
</dbReference>
<keyword evidence="3" id="KW-0472">Membrane</keyword>
<reference evidence="4 5" key="1">
    <citation type="submission" date="2018-03" db="EMBL/GenBank/DDBJ databases">
        <title>Genomic Encyclopedia of Archaeal and Bacterial Type Strains, Phase II (KMG-II): from individual species to whole genera.</title>
        <authorList>
            <person name="Goeker M."/>
        </authorList>
    </citation>
    <scope>NUCLEOTIDE SEQUENCE [LARGE SCALE GENOMIC DNA]</scope>
    <source>
        <strain evidence="4 5">DSM 29328</strain>
    </source>
</reference>
<dbReference type="GO" id="GO:0005886">
    <property type="term" value="C:plasma membrane"/>
    <property type="evidence" value="ECO:0007669"/>
    <property type="project" value="TreeGrafter"/>
</dbReference>
<feature type="transmembrane region" description="Helical" evidence="3">
    <location>
        <begin position="33"/>
        <end position="54"/>
    </location>
</feature>
<protein>
    <submittedName>
        <fullName evidence="4">Flagellar biosynthetic protein FlhB</fullName>
    </submittedName>
</protein>
<dbReference type="OrthoDB" id="9807950at2"/>
<keyword evidence="4" id="KW-0282">Flagellum</keyword>
<feature type="region of interest" description="Disordered" evidence="2">
    <location>
        <begin position="223"/>
        <end position="242"/>
    </location>
</feature>
<dbReference type="Pfam" id="PF01312">
    <property type="entry name" value="Bac_export_2"/>
    <property type="match status" value="1"/>
</dbReference>
<dbReference type="PANTHER" id="PTHR30531:SF12">
    <property type="entry name" value="FLAGELLAR BIOSYNTHETIC PROTEIN FLHB"/>
    <property type="match status" value="1"/>
</dbReference>
<evidence type="ECO:0000313" key="4">
    <source>
        <dbReference type="EMBL" id="PRY23025.1"/>
    </source>
</evidence>
<dbReference type="GO" id="GO:0009306">
    <property type="term" value="P:protein secretion"/>
    <property type="evidence" value="ECO:0007669"/>
    <property type="project" value="InterPro"/>
</dbReference>
<feature type="region of interest" description="Disordered" evidence="2">
    <location>
        <begin position="1"/>
        <end position="27"/>
    </location>
</feature>
<dbReference type="PRINTS" id="PR00950">
    <property type="entry name" value="TYPE3IMSPROT"/>
</dbReference>
<dbReference type="Gene3D" id="3.40.1690.10">
    <property type="entry name" value="secretion proteins EscU"/>
    <property type="match status" value="1"/>
</dbReference>
<keyword evidence="5" id="KW-1185">Reference proteome</keyword>
<sequence length="362" mass="39248">MAEEEDDDKQHEPSQKKLDDARKRGEVPRSNDLTGAVVYLGFLVSALVLGSWAMTRIGEIGVQILEAPEWMQSASFAASSSSATGWVLASVGTAIVPVLAIPMLFGLAAVIAQRAFVVAPTRIEPKLSKISPLSNAKQKFGRSGLFEFAKSFVKLLLVATALSVFLLKRMDTIVPALTLSTGEISRLLGRLSLEFLAILIGMYGAIGLIDFLWQSSEHRRKNRMSQKELRDEAKESEGDPFMKQARRQKGQAIALNSMLADVAEANVVIVNPEHYAVALSWTAAKAGAPVCVAKGVDEIAARIREAATEAGVPIRRDPPTARALFASVEIGEEISADHYRAVAAAIRFADRIRELARRGVLE</sequence>
<feature type="compositionally biased region" description="Basic and acidic residues" evidence="2">
    <location>
        <begin position="225"/>
        <end position="237"/>
    </location>
</feature>
<evidence type="ECO:0000256" key="3">
    <source>
        <dbReference type="SAM" id="Phobius"/>
    </source>
</evidence>
<keyword evidence="3" id="KW-0812">Transmembrane</keyword>
<evidence type="ECO:0000256" key="2">
    <source>
        <dbReference type="SAM" id="MobiDB-lite"/>
    </source>
</evidence>
<dbReference type="EMBL" id="PVTD01000005">
    <property type="protein sequence ID" value="PRY23025.1"/>
    <property type="molecule type" value="Genomic_DNA"/>
</dbReference>
<gene>
    <name evidence="4" type="ORF">CLV78_10577</name>
</gene>
<keyword evidence="4" id="KW-0969">Cilium</keyword>
<evidence type="ECO:0000256" key="1">
    <source>
        <dbReference type="ARBA" id="ARBA00010690"/>
    </source>
</evidence>
<dbReference type="PANTHER" id="PTHR30531">
    <property type="entry name" value="FLAGELLAR BIOSYNTHETIC PROTEIN FLHB"/>
    <property type="match status" value="1"/>
</dbReference>
<dbReference type="InterPro" id="IPR029025">
    <property type="entry name" value="T3SS_substrate_exporter_C"/>
</dbReference>